<dbReference type="Proteomes" id="UP000201613">
    <property type="component" value="Unassembled WGS sequence"/>
</dbReference>
<proteinExistence type="inferred from homology"/>
<dbReference type="RefSeq" id="WP_093990218.1">
    <property type="nucleotide sequence ID" value="NZ_FXZK01000001.1"/>
</dbReference>
<evidence type="ECO:0000313" key="3">
    <source>
        <dbReference type="EMBL" id="SMY05991.1"/>
    </source>
</evidence>
<dbReference type="EMBL" id="FXZK01000001">
    <property type="protein sequence ID" value="SMY05991.1"/>
    <property type="molecule type" value="Genomic_DNA"/>
</dbReference>
<dbReference type="InterPro" id="IPR023393">
    <property type="entry name" value="START-like_dom_sf"/>
</dbReference>
<reference evidence="3 4" key="1">
    <citation type="submission" date="2017-05" db="EMBL/GenBank/DDBJ databases">
        <authorList>
            <person name="Song R."/>
            <person name="Chenine A.L."/>
            <person name="Ruprecht R.M."/>
        </authorList>
    </citation>
    <scope>NUCLEOTIDE SEQUENCE [LARGE SCALE GENOMIC DNA]</scope>
    <source>
        <strain evidence="3 4">CECT 8899</strain>
    </source>
</reference>
<dbReference type="OrthoDB" id="9805228at2"/>
<evidence type="ECO:0000256" key="1">
    <source>
        <dbReference type="ARBA" id="ARBA00006817"/>
    </source>
</evidence>
<evidence type="ECO:0000259" key="2">
    <source>
        <dbReference type="Pfam" id="PF08327"/>
    </source>
</evidence>
<organism evidence="3 4">
    <name type="scientific">Flavimaricola marinus</name>
    <dbReference type="NCBI Taxonomy" id="1819565"/>
    <lineage>
        <taxon>Bacteria</taxon>
        <taxon>Pseudomonadati</taxon>
        <taxon>Pseudomonadota</taxon>
        <taxon>Alphaproteobacteria</taxon>
        <taxon>Rhodobacterales</taxon>
        <taxon>Paracoccaceae</taxon>
        <taxon>Flavimaricola</taxon>
    </lineage>
</organism>
<evidence type="ECO:0000313" key="4">
    <source>
        <dbReference type="Proteomes" id="UP000201613"/>
    </source>
</evidence>
<dbReference type="InterPro" id="IPR013538">
    <property type="entry name" value="ASHA1/2-like_C"/>
</dbReference>
<gene>
    <name evidence="3" type="ORF">LOM8899_00112</name>
</gene>
<sequence>MTDDLTLSFTRTLAASPANVWRCWTEPDLLKQWFAPKPVEVPVAEIDARPGGKFHIVMVVPDHGRMEGAPGCILVAEPGKRIVWTNALGPDFAPNKLGDGPTDFAFSADIVIEPDGAGCTYHVTVRHATAEAARSHEGMGFYDGWGTVTTQLGELAATL</sequence>
<comment type="similarity">
    <text evidence="1">Belongs to the AHA1 family.</text>
</comment>
<accession>A0A238L8R9</accession>
<dbReference type="Pfam" id="PF08327">
    <property type="entry name" value="AHSA1"/>
    <property type="match status" value="1"/>
</dbReference>
<dbReference type="CDD" id="cd08896">
    <property type="entry name" value="SRPBCC_CalC_Aha1-like_3"/>
    <property type="match status" value="1"/>
</dbReference>
<dbReference type="SUPFAM" id="SSF55961">
    <property type="entry name" value="Bet v1-like"/>
    <property type="match status" value="1"/>
</dbReference>
<feature type="domain" description="Activator of Hsp90 ATPase homologue 1/2-like C-terminal" evidence="2">
    <location>
        <begin position="15"/>
        <end position="155"/>
    </location>
</feature>
<name>A0A238L8R9_9RHOB</name>
<keyword evidence="4" id="KW-1185">Reference proteome</keyword>
<dbReference type="AlphaFoldDB" id="A0A238L8R9"/>
<protein>
    <recommendedName>
        <fullName evidence="2">Activator of Hsp90 ATPase homologue 1/2-like C-terminal domain-containing protein</fullName>
    </recommendedName>
</protein>
<dbReference type="Gene3D" id="3.30.530.20">
    <property type="match status" value="1"/>
</dbReference>